<organism evidence="1 2">
    <name type="scientific">Talaromyces atroroseus</name>
    <dbReference type="NCBI Taxonomy" id="1441469"/>
    <lineage>
        <taxon>Eukaryota</taxon>
        <taxon>Fungi</taxon>
        <taxon>Dikarya</taxon>
        <taxon>Ascomycota</taxon>
        <taxon>Pezizomycotina</taxon>
        <taxon>Eurotiomycetes</taxon>
        <taxon>Eurotiomycetidae</taxon>
        <taxon>Eurotiales</taxon>
        <taxon>Trichocomaceae</taxon>
        <taxon>Talaromyces</taxon>
        <taxon>Talaromyces sect. Trachyspermi</taxon>
    </lineage>
</organism>
<evidence type="ECO:0000313" key="1">
    <source>
        <dbReference type="EMBL" id="OKL59889.1"/>
    </source>
</evidence>
<sequence length="157" mass="17608">MELTTRLYENKIEHAYIGGYATSLLDQLRTTDDIDVIVDSSPQKTQELLMAERKSTCACHLRPPVNIMRLEGRLNISTKLETDLTGIKTQLKWITDRGMHIDSAGYPERPKTLSLDNVSGLYKNVESEQNDIRELLEQALEPHDLAAVLALVASSQA</sequence>
<keyword evidence="2" id="KW-1185">Reference proteome</keyword>
<dbReference type="AlphaFoldDB" id="A0A225AW96"/>
<dbReference type="GeneID" id="31004628"/>
<reference evidence="1 2" key="1">
    <citation type="submission" date="2015-06" db="EMBL/GenBank/DDBJ databases">
        <title>Talaromyces atroroseus IBT 11181 draft genome.</title>
        <authorList>
            <person name="Rasmussen K.B."/>
            <person name="Rasmussen S."/>
            <person name="Petersen B."/>
            <person name="Sicheritz-Ponten T."/>
            <person name="Mortensen U.H."/>
            <person name="Thrane U."/>
        </authorList>
    </citation>
    <scope>NUCLEOTIDE SEQUENCE [LARGE SCALE GENOMIC DNA]</scope>
    <source>
        <strain evidence="1 2">IBT 11181</strain>
    </source>
</reference>
<dbReference type="OrthoDB" id="10066232at2759"/>
<evidence type="ECO:0000313" key="2">
    <source>
        <dbReference type="Proteomes" id="UP000214365"/>
    </source>
</evidence>
<dbReference type="RefSeq" id="XP_020120010.1">
    <property type="nucleotide sequence ID" value="XM_020267190.1"/>
</dbReference>
<dbReference type="Proteomes" id="UP000214365">
    <property type="component" value="Unassembled WGS sequence"/>
</dbReference>
<comment type="caution">
    <text evidence="1">The sequence shown here is derived from an EMBL/GenBank/DDBJ whole genome shotgun (WGS) entry which is preliminary data.</text>
</comment>
<name>A0A225AW96_TALAT</name>
<accession>A0A225AW96</accession>
<gene>
    <name evidence="1" type="ORF">UA08_04873</name>
</gene>
<proteinExistence type="predicted"/>
<protein>
    <submittedName>
        <fullName evidence="1">Uncharacterized protein</fullName>
    </submittedName>
</protein>
<dbReference type="EMBL" id="LFMY01000006">
    <property type="protein sequence ID" value="OKL59889.1"/>
    <property type="molecule type" value="Genomic_DNA"/>
</dbReference>